<keyword evidence="2" id="KW-1185">Reference proteome</keyword>
<dbReference type="STRING" id="1508389.SAMN05444003_1553"/>
<evidence type="ECO:0000313" key="2">
    <source>
        <dbReference type="Proteomes" id="UP000184074"/>
    </source>
</evidence>
<name>A0A1M5NR64_9RHOB</name>
<dbReference type="Pfam" id="PF06620">
    <property type="entry name" value="DUF1150"/>
    <property type="match status" value="1"/>
</dbReference>
<proteinExistence type="predicted"/>
<dbReference type="RefSeq" id="WP_072900222.1">
    <property type="nucleotide sequence ID" value="NZ_FQXB01000001.1"/>
</dbReference>
<organism evidence="1 2">
    <name type="scientific">Cognatiyoonia sediminum</name>
    <dbReference type="NCBI Taxonomy" id="1508389"/>
    <lineage>
        <taxon>Bacteria</taxon>
        <taxon>Pseudomonadati</taxon>
        <taxon>Pseudomonadota</taxon>
        <taxon>Alphaproteobacteria</taxon>
        <taxon>Rhodobacterales</taxon>
        <taxon>Paracoccaceae</taxon>
        <taxon>Cognatiyoonia</taxon>
    </lineage>
</organism>
<dbReference type="EMBL" id="FQXB01000001">
    <property type="protein sequence ID" value="SHG91967.1"/>
    <property type="molecule type" value="Genomic_DNA"/>
</dbReference>
<dbReference type="Proteomes" id="UP000184074">
    <property type="component" value="Unassembled WGS sequence"/>
</dbReference>
<dbReference type="InterPro" id="IPR009531">
    <property type="entry name" value="DUF1150"/>
</dbReference>
<gene>
    <name evidence="1" type="ORF">SAMN05444003_1553</name>
</gene>
<dbReference type="AlphaFoldDB" id="A0A1M5NR64"/>
<protein>
    <recommendedName>
        <fullName evidence="3">DUF1150 family protein</fullName>
    </recommendedName>
</protein>
<sequence>MQRKHELKALAGNMIYLKPVATSDLPDEVREDAGSLGTVFAVHNTEGEQVALVANEAIAADLAAQNDMQVVSVH</sequence>
<reference evidence="1 2" key="1">
    <citation type="submission" date="2016-11" db="EMBL/GenBank/DDBJ databases">
        <authorList>
            <person name="Jaros S."/>
            <person name="Januszkiewicz K."/>
            <person name="Wedrychowicz H."/>
        </authorList>
    </citation>
    <scope>NUCLEOTIDE SEQUENCE [LARGE SCALE GENOMIC DNA]</scope>
    <source>
        <strain evidence="1 2">DSM 28715</strain>
    </source>
</reference>
<accession>A0A1M5NR64</accession>
<dbReference type="OrthoDB" id="7205167at2"/>
<evidence type="ECO:0008006" key="3">
    <source>
        <dbReference type="Google" id="ProtNLM"/>
    </source>
</evidence>
<evidence type="ECO:0000313" key="1">
    <source>
        <dbReference type="EMBL" id="SHG91967.1"/>
    </source>
</evidence>